<dbReference type="CDD" id="cd17546">
    <property type="entry name" value="REC_hyHK_CKI1_RcsC-like"/>
    <property type="match status" value="1"/>
</dbReference>
<evidence type="ECO:0000259" key="3">
    <source>
        <dbReference type="PROSITE" id="PS50110"/>
    </source>
</evidence>
<protein>
    <submittedName>
        <fullName evidence="4">Sensor histidine kinase RcsC</fullName>
        <ecNumber evidence="4">2.7.13.3</ecNumber>
    </submittedName>
</protein>
<evidence type="ECO:0000313" key="5">
    <source>
        <dbReference type="Proteomes" id="UP000837932"/>
    </source>
</evidence>
<dbReference type="GO" id="GO:0004673">
    <property type="term" value="F:protein histidine kinase activity"/>
    <property type="evidence" value="ECO:0007669"/>
    <property type="project" value="UniProtKB-EC"/>
</dbReference>
<reference evidence="4" key="1">
    <citation type="submission" date="2021-12" db="EMBL/GenBank/DDBJ databases">
        <authorList>
            <person name="Rodrigo-Torres L."/>
            <person name="Arahal R. D."/>
            <person name="Lucena T."/>
        </authorList>
    </citation>
    <scope>NUCLEOTIDE SEQUENCE</scope>
    <source>
        <strain evidence="4">CECT 8858</strain>
    </source>
</reference>
<evidence type="ECO:0000256" key="2">
    <source>
        <dbReference type="PROSITE-ProRule" id="PRU00169"/>
    </source>
</evidence>
<dbReference type="InterPro" id="IPR011006">
    <property type="entry name" value="CheY-like_superfamily"/>
</dbReference>
<dbReference type="Proteomes" id="UP000837932">
    <property type="component" value="Unassembled WGS sequence"/>
</dbReference>
<name>A0ABN8EM11_9BACT</name>
<dbReference type="Pfam" id="PF00072">
    <property type="entry name" value="Response_reg"/>
    <property type="match status" value="1"/>
</dbReference>
<keyword evidence="1 2" id="KW-0597">Phosphoprotein</keyword>
<dbReference type="SUPFAM" id="SSF52172">
    <property type="entry name" value="CheY-like"/>
    <property type="match status" value="1"/>
</dbReference>
<dbReference type="Gene3D" id="3.40.50.2300">
    <property type="match status" value="1"/>
</dbReference>
<dbReference type="EC" id="2.7.13.3" evidence="4"/>
<dbReference type="PROSITE" id="PS50110">
    <property type="entry name" value="RESPONSE_REGULATORY"/>
    <property type="match status" value="1"/>
</dbReference>
<dbReference type="RefSeq" id="WP_238803663.1">
    <property type="nucleotide sequence ID" value="NZ_CAKLPY010000001.1"/>
</dbReference>
<sequence>MKPITLRPFEILPNESETLSKLNFAELLKETFELYNSNLKGSVDSLKLSQQTTFQSKYIEKLEYSFSAIEQYFTNVFMLKDFCKCEESNKERIFTLTDIINELQTDLRAELNYSQPLNVVFSLGTLSDKQFVGKAHLLRFAIKNALYYFIFSKSQKINSELFLKFSLISSVENTVRIGFCVTNNQFSTSQYFNDSFKNIDNFLDERKDSLSNIQESSLILIDILTNMMGQNSFISQSKEGNNFAINMVCDFQVLDTKKANITNLISNNKKDYHVKGNILIVDDLPMNQKFLSAIVTSMGFNSFFANNGQEAVEFSAYEKYDLIFMDFEMPILNGLDATTAIRSVNCINKNTPIILQSASVIEKIIKSPRMSGFTDVVEKPYKTFQVKDVISKYTKNLSEKLMQSVL</sequence>
<dbReference type="SMART" id="SM00448">
    <property type="entry name" value="REC"/>
    <property type="match status" value="1"/>
</dbReference>
<keyword evidence="4" id="KW-0808">Transferase</keyword>
<dbReference type="InterPro" id="IPR050956">
    <property type="entry name" value="2C_system_His_kinase"/>
</dbReference>
<organism evidence="4 5">
    <name type="scientific">Emticicia aquatica</name>
    <dbReference type="NCBI Taxonomy" id="1681835"/>
    <lineage>
        <taxon>Bacteria</taxon>
        <taxon>Pseudomonadati</taxon>
        <taxon>Bacteroidota</taxon>
        <taxon>Cytophagia</taxon>
        <taxon>Cytophagales</taxon>
        <taxon>Leadbetterellaceae</taxon>
        <taxon>Emticicia</taxon>
    </lineage>
</organism>
<feature type="domain" description="Response regulatory" evidence="3">
    <location>
        <begin position="277"/>
        <end position="394"/>
    </location>
</feature>
<dbReference type="PANTHER" id="PTHR43719:SF28">
    <property type="entry name" value="PEROXIDE STRESS-ACTIVATED HISTIDINE KINASE MAK1-RELATED"/>
    <property type="match status" value="1"/>
</dbReference>
<dbReference type="InterPro" id="IPR001789">
    <property type="entry name" value="Sig_transdc_resp-reg_receiver"/>
</dbReference>
<evidence type="ECO:0000313" key="4">
    <source>
        <dbReference type="EMBL" id="CAH0993899.1"/>
    </source>
</evidence>
<proteinExistence type="predicted"/>
<dbReference type="PANTHER" id="PTHR43719">
    <property type="entry name" value="TWO-COMPONENT HISTIDINE KINASE"/>
    <property type="match status" value="1"/>
</dbReference>
<dbReference type="EMBL" id="CAKLPY010000001">
    <property type="protein sequence ID" value="CAH0993899.1"/>
    <property type="molecule type" value="Genomic_DNA"/>
</dbReference>
<keyword evidence="4" id="KW-0418">Kinase</keyword>
<evidence type="ECO:0000256" key="1">
    <source>
        <dbReference type="ARBA" id="ARBA00022553"/>
    </source>
</evidence>
<feature type="modified residue" description="4-aspartylphosphate" evidence="2">
    <location>
        <position position="326"/>
    </location>
</feature>
<keyword evidence="5" id="KW-1185">Reference proteome</keyword>
<gene>
    <name evidence="4" type="primary">rcsC_1</name>
    <name evidence="4" type="ORF">EMA8858_00004</name>
</gene>
<comment type="caution">
    <text evidence="4">The sequence shown here is derived from an EMBL/GenBank/DDBJ whole genome shotgun (WGS) entry which is preliminary data.</text>
</comment>
<accession>A0ABN8EM11</accession>